<protein>
    <recommendedName>
        <fullName evidence="4">Prolyl 4-hydroxylase alpha subunit domain-containing protein</fullName>
    </recommendedName>
</protein>
<keyword evidence="2" id="KW-0223">Dioxygenase</keyword>
<reference evidence="5" key="1">
    <citation type="journal article" date="2014" name="Int. J. Syst. Evol. Microbiol.">
        <title>Complete genome sequence of Corynebacterium casei LMG S-19264T (=DSM 44701T), isolated from a smear-ripened cheese.</title>
        <authorList>
            <consortium name="US DOE Joint Genome Institute (JGI-PGF)"/>
            <person name="Walter F."/>
            <person name="Albersmeier A."/>
            <person name="Kalinowski J."/>
            <person name="Ruckert C."/>
        </authorList>
    </citation>
    <scope>NUCLEOTIDE SEQUENCE</scope>
    <source>
        <strain evidence="5">CGMCC 4.5737</strain>
    </source>
</reference>
<dbReference type="InterPro" id="IPR044862">
    <property type="entry name" value="Pro_4_hyd_alph_FE2OG_OXY"/>
</dbReference>
<accession>A0A8J3CEI6</accession>
<dbReference type="Proteomes" id="UP000637578">
    <property type="component" value="Unassembled WGS sequence"/>
</dbReference>
<proteinExistence type="predicted"/>
<dbReference type="GO" id="GO:0051213">
    <property type="term" value="F:dioxygenase activity"/>
    <property type="evidence" value="ECO:0007669"/>
    <property type="project" value="UniProtKB-KW"/>
</dbReference>
<evidence type="ECO:0000256" key="3">
    <source>
        <dbReference type="ARBA" id="ARBA00023002"/>
    </source>
</evidence>
<dbReference type="Pfam" id="PF13640">
    <property type="entry name" value="2OG-FeII_Oxy_3"/>
    <property type="match status" value="1"/>
</dbReference>
<evidence type="ECO:0000256" key="1">
    <source>
        <dbReference type="ARBA" id="ARBA00001961"/>
    </source>
</evidence>
<dbReference type="InterPro" id="IPR051842">
    <property type="entry name" value="uS12_prolyl_hydroxylase"/>
</dbReference>
<keyword evidence="6" id="KW-1185">Reference proteome</keyword>
<evidence type="ECO:0000259" key="4">
    <source>
        <dbReference type="SMART" id="SM00702"/>
    </source>
</evidence>
<dbReference type="RefSeq" id="WP_229686217.1">
    <property type="nucleotide sequence ID" value="NZ_BMMK01000007.1"/>
</dbReference>
<feature type="domain" description="Prolyl 4-hydroxylase alpha subunit" evidence="4">
    <location>
        <begin position="18"/>
        <end position="201"/>
    </location>
</feature>
<dbReference type="Gene3D" id="2.60.120.620">
    <property type="entry name" value="q2cbj1_9rhob like domain"/>
    <property type="match status" value="1"/>
</dbReference>
<comment type="cofactor">
    <cofactor evidence="1">
        <name>L-ascorbate</name>
        <dbReference type="ChEBI" id="CHEBI:38290"/>
    </cofactor>
</comment>
<organism evidence="5 6">
    <name type="scientific">Longimycelium tulufanense</name>
    <dbReference type="NCBI Taxonomy" id="907463"/>
    <lineage>
        <taxon>Bacteria</taxon>
        <taxon>Bacillati</taxon>
        <taxon>Actinomycetota</taxon>
        <taxon>Actinomycetes</taxon>
        <taxon>Pseudonocardiales</taxon>
        <taxon>Pseudonocardiaceae</taxon>
        <taxon>Longimycelium</taxon>
    </lineage>
</organism>
<dbReference type="InterPro" id="IPR006620">
    <property type="entry name" value="Pro_4_hyd_alph"/>
</dbReference>
<keyword evidence="3" id="KW-0560">Oxidoreductase</keyword>
<comment type="caution">
    <text evidence="5">The sequence shown here is derived from an EMBL/GenBank/DDBJ whole genome shotgun (WGS) entry which is preliminary data.</text>
</comment>
<evidence type="ECO:0000256" key="2">
    <source>
        <dbReference type="ARBA" id="ARBA00022964"/>
    </source>
</evidence>
<evidence type="ECO:0000313" key="6">
    <source>
        <dbReference type="Proteomes" id="UP000637578"/>
    </source>
</evidence>
<dbReference type="EMBL" id="BMMK01000007">
    <property type="protein sequence ID" value="GGM48723.1"/>
    <property type="molecule type" value="Genomic_DNA"/>
</dbReference>
<evidence type="ECO:0000313" key="5">
    <source>
        <dbReference type="EMBL" id="GGM48723.1"/>
    </source>
</evidence>
<sequence length="204" mass="22651">MTAGFVSLANAKPESVPFPWYDVPDPFPSAVATQLRDVFPRDGFARVSRSAPDKSYDMWVRTLHPEADGTASDIPGLWRDFVDYVVGDQYRDALSALTGFPLRSAPVEVNLWRYGAGCWLDPHVDKPEKLVTHIIYFNEDWLPEDGGHLVLLGSADASDVVRRVTPACNTGVILPRAGNSWHAVERAEGARERLSAQVIFYHDA</sequence>
<reference evidence="5" key="2">
    <citation type="submission" date="2020-09" db="EMBL/GenBank/DDBJ databases">
        <authorList>
            <person name="Sun Q."/>
            <person name="Zhou Y."/>
        </authorList>
    </citation>
    <scope>NUCLEOTIDE SEQUENCE</scope>
    <source>
        <strain evidence="5">CGMCC 4.5737</strain>
    </source>
</reference>
<name>A0A8J3CEI6_9PSEU</name>
<dbReference type="PANTHER" id="PTHR12117:SF0">
    <property type="entry name" value="PROLYL 3-HYDROXYLASE OGFOD1"/>
    <property type="match status" value="1"/>
</dbReference>
<dbReference type="GO" id="GO:0031418">
    <property type="term" value="F:L-ascorbic acid binding"/>
    <property type="evidence" value="ECO:0007669"/>
    <property type="project" value="InterPro"/>
</dbReference>
<dbReference type="GO" id="GO:0005506">
    <property type="term" value="F:iron ion binding"/>
    <property type="evidence" value="ECO:0007669"/>
    <property type="project" value="InterPro"/>
</dbReference>
<gene>
    <name evidence="5" type="ORF">GCM10012275_19590</name>
</gene>
<dbReference type="PANTHER" id="PTHR12117">
    <property type="entry name" value="HISTONE ACETYLTRANSFERASE COMPLEX"/>
    <property type="match status" value="1"/>
</dbReference>
<dbReference type="GO" id="GO:0016705">
    <property type="term" value="F:oxidoreductase activity, acting on paired donors, with incorporation or reduction of molecular oxygen"/>
    <property type="evidence" value="ECO:0007669"/>
    <property type="project" value="InterPro"/>
</dbReference>
<dbReference type="AlphaFoldDB" id="A0A8J3CEI6"/>
<dbReference type="SMART" id="SM00702">
    <property type="entry name" value="P4Hc"/>
    <property type="match status" value="1"/>
</dbReference>